<dbReference type="PANTHER" id="PTHR30282">
    <property type="entry name" value="P-AMINOBENZOYL GLUTAMATE TRANSPORTER"/>
    <property type="match status" value="1"/>
</dbReference>
<feature type="non-terminal residue" evidence="3">
    <location>
        <position position="1"/>
    </location>
</feature>
<feature type="transmembrane region" description="Helical" evidence="1">
    <location>
        <begin position="35"/>
        <end position="56"/>
    </location>
</feature>
<dbReference type="InterPro" id="IPR004697">
    <property type="entry name" value="AbgT"/>
</dbReference>
<keyword evidence="4" id="KW-1185">Reference proteome</keyword>
<keyword evidence="1" id="KW-1133">Transmembrane helix</keyword>
<keyword evidence="1" id="KW-0472">Membrane</keyword>
<comment type="caution">
    <text evidence="3">The sequence shown here is derived from an EMBL/GenBank/DDBJ whole genome shotgun (WGS) entry which is preliminary data.</text>
</comment>
<keyword evidence="1" id="KW-0812">Transmembrane</keyword>
<dbReference type="EMBL" id="BQXS01009417">
    <property type="protein sequence ID" value="GKT31187.1"/>
    <property type="molecule type" value="Genomic_DNA"/>
</dbReference>
<dbReference type="Proteomes" id="UP001057375">
    <property type="component" value="Unassembled WGS sequence"/>
</dbReference>
<feature type="signal peptide" evidence="2">
    <location>
        <begin position="1"/>
        <end position="19"/>
    </location>
</feature>
<protein>
    <submittedName>
        <fullName evidence="3">p-Aminobenzoyl-glutamate transport protein AbgT like protein</fullName>
    </submittedName>
</protein>
<evidence type="ECO:0000256" key="2">
    <source>
        <dbReference type="SAM" id="SignalP"/>
    </source>
</evidence>
<sequence>LSTLVFVAVMLLLTVPENAILRDQANGEILGHSPFISSIVTIIMLFFIVPGVAYGLGAGTIKSDKDVVGAMSKAMSTMGGYLVLAF</sequence>
<dbReference type="PANTHER" id="PTHR30282:SF0">
    <property type="entry name" value="P-AMINOBENZOYL-GLUTAMATE TRANSPORT PROTEIN"/>
    <property type="match status" value="1"/>
</dbReference>
<feature type="chain" id="PRO_5045082969" evidence="2">
    <location>
        <begin position="20"/>
        <end position="86"/>
    </location>
</feature>
<gene>
    <name evidence="3" type="ORF">ADUPG1_005785</name>
</gene>
<dbReference type="Pfam" id="PF03806">
    <property type="entry name" value="ABG_transport"/>
    <property type="match status" value="1"/>
</dbReference>
<organism evidence="3 4">
    <name type="scientific">Aduncisulcus paluster</name>
    <dbReference type="NCBI Taxonomy" id="2918883"/>
    <lineage>
        <taxon>Eukaryota</taxon>
        <taxon>Metamonada</taxon>
        <taxon>Carpediemonas-like organisms</taxon>
        <taxon>Aduncisulcus</taxon>
    </lineage>
</organism>
<keyword evidence="2" id="KW-0732">Signal</keyword>
<evidence type="ECO:0000313" key="4">
    <source>
        <dbReference type="Proteomes" id="UP001057375"/>
    </source>
</evidence>
<evidence type="ECO:0000256" key="1">
    <source>
        <dbReference type="SAM" id="Phobius"/>
    </source>
</evidence>
<accession>A0ABQ5KF88</accession>
<reference evidence="3" key="1">
    <citation type="submission" date="2022-03" db="EMBL/GenBank/DDBJ databases">
        <title>Draft genome sequence of Aduncisulcus paluster, a free-living microaerophilic Fornicata.</title>
        <authorList>
            <person name="Yuyama I."/>
            <person name="Kume K."/>
            <person name="Tamura T."/>
            <person name="Inagaki Y."/>
            <person name="Hashimoto T."/>
        </authorList>
    </citation>
    <scope>NUCLEOTIDE SEQUENCE</scope>
    <source>
        <strain evidence="3">NY0171</strain>
    </source>
</reference>
<proteinExistence type="predicted"/>
<name>A0ABQ5KF88_9EUKA</name>
<feature type="non-terminal residue" evidence="3">
    <location>
        <position position="86"/>
    </location>
</feature>
<evidence type="ECO:0000313" key="3">
    <source>
        <dbReference type="EMBL" id="GKT31187.1"/>
    </source>
</evidence>